<dbReference type="GO" id="GO:0005525">
    <property type="term" value="F:GTP binding"/>
    <property type="evidence" value="ECO:0007669"/>
    <property type="project" value="UniProtKB-UniRule"/>
</dbReference>
<dbReference type="Proteomes" id="UP000584587">
    <property type="component" value="Unassembled WGS sequence"/>
</dbReference>
<dbReference type="GO" id="GO:0006614">
    <property type="term" value="P:SRP-dependent cotranslational protein targeting to membrane"/>
    <property type="evidence" value="ECO:0007669"/>
    <property type="project" value="InterPro"/>
</dbReference>
<feature type="domain" description="SRP54-type proteins GTP-binding" evidence="11">
    <location>
        <begin position="269"/>
        <end position="282"/>
    </location>
</feature>
<comment type="catalytic activity">
    <reaction evidence="9 10">
        <text>GTP + H2O = GDP + phosphate + H(+)</text>
        <dbReference type="Rhea" id="RHEA:19669"/>
        <dbReference type="ChEBI" id="CHEBI:15377"/>
        <dbReference type="ChEBI" id="CHEBI:15378"/>
        <dbReference type="ChEBI" id="CHEBI:37565"/>
        <dbReference type="ChEBI" id="CHEBI:43474"/>
        <dbReference type="ChEBI" id="CHEBI:58189"/>
        <dbReference type="EC" id="3.6.5.4"/>
    </reaction>
</comment>
<dbReference type="InterPro" id="IPR013822">
    <property type="entry name" value="Signal_recog_particl_SRP54_hlx"/>
</dbReference>
<proteinExistence type="inferred from homology"/>
<comment type="subcellular location">
    <subcellularLocation>
        <location evidence="10">Cytoplasm</location>
    </subcellularLocation>
    <text evidence="10">The SRP-RNC complex is targeted to the cytoplasmic membrane.</text>
</comment>
<dbReference type="PROSITE" id="PS00300">
    <property type="entry name" value="SRP54"/>
    <property type="match status" value="1"/>
</dbReference>
<dbReference type="CDD" id="cd18539">
    <property type="entry name" value="SRP_G"/>
    <property type="match status" value="1"/>
</dbReference>
<dbReference type="SUPFAM" id="SSF52540">
    <property type="entry name" value="P-loop containing nucleoside triphosphate hydrolases"/>
    <property type="match status" value="1"/>
</dbReference>
<evidence type="ECO:0000256" key="6">
    <source>
        <dbReference type="ARBA" id="ARBA00023134"/>
    </source>
</evidence>
<dbReference type="SUPFAM" id="SSF47364">
    <property type="entry name" value="Domain of the SRP/SRP receptor G-proteins"/>
    <property type="match status" value="1"/>
</dbReference>
<evidence type="ECO:0000256" key="10">
    <source>
        <dbReference type="HAMAP-Rule" id="MF_00306"/>
    </source>
</evidence>
<evidence type="ECO:0000256" key="3">
    <source>
        <dbReference type="ARBA" id="ARBA00022741"/>
    </source>
</evidence>
<dbReference type="Gene3D" id="3.40.50.300">
    <property type="entry name" value="P-loop containing nucleotide triphosphate hydrolases"/>
    <property type="match status" value="1"/>
</dbReference>
<dbReference type="HAMAP" id="MF_00306">
    <property type="entry name" value="SRP54"/>
    <property type="match status" value="1"/>
</dbReference>
<keyword evidence="2 10" id="KW-0963">Cytoplasm</keyword>
<protein>
    <recommendedName>
        <fullName evidence="10">Signal recognition particle protein</fullName>
        <ecNumber evidence="10">3.6.5.4</ecNumber>
    </recommendedName>
    <alternativeName>
        <fullName evidence="10">Fifty-four homolog</fullName>
    </alternativeName>
</protein>
<dbReference type="InterPro" id="IPR036891">
    <property type="entry name" value="Signal_recog_part_SRP54_M_sf"/>
</dbReference>
<evidence type="ECO:0000256" key="7">
    <source>
        <dbReference type="ARBA" id="ARBA00023135"/>
    </source>
</evidence>
<dbReference type="InterPro" id="IPR027417">
    <property type="entry name" value="P-loop_NTPase"/>
</dbReference>
<evidence type="ECO:0000256" key="2">
    <source>
        <dbReference type="ARBA" id="ARBA00022490"/>
    </source>
</evidence>
<dbReference type="PANTHER" id="PTHR11564:SF5">
    <property type="entry name" value="SIGNAL RECOGNITION PARTICLE SUBUNIT SRP54"/>
    <property type="match status" value="1"/>
</dbReference>
<dbReference type="AlphaFoldDB" id="A0A846TZV1"/>
<keyword evidence="6 10" id="KW-0342">GTP-binding</keyword>
<dbReference type="InterPro" id="IPR022941">
    <property type="entry name" value="SRP54"/>
</dbReference>
<keyword evidence="3 10" id="KW-0547">Nucleotide-binding</keyword>
<evidence type="ECO:0000256" key="8">
    <source>
        <dbReference type="ARBA" id="ARBA00023274"/>
    </source>
</evidence>
<dbReference type="Gene3D" id="1.20.120.140">
    <property type="entry name" value="Signal recognition particle SRP54, nucleotide-binding domain"/>
    <property type="match status" value="1"/>
</dbReference>
<organism evidence="12 13">
    <name type="scientific">Spiroplasma platyhelix PALS-1</name>
    <dbReference type="NCBI Taxonomy" id="1276218"/>
    <lineage>
        <taxon>Bacteria</taxon>
        <taxon>Bacillati</taxon>
        <taxon>Mycoplasmatota</taxon>
        <taxon>Mollicutes</taxon>
        <taxon>Entomoplasmatales</taxon>
        <taxon>Spiroplasmataceae</taxon>
        <taxon>Spiroplasma</taxon>
    </lineage>
</organism>
<dbReference type="InterPro" id="IPR004125">
    <property type="entry name" value="Signal_recog_particle_SRP54_M"/>
</dbReference>
<dbReference type="GO" id="GO:0008312">
    <property type="term" value="F:7S RNA binding"/>
    <property type="evidence" value="ECO:0007669"/>
    <property type="project" value="InterPro"/>
</dbReference>
<feature type="binding site" evidence="10">
    <location>
        <begin position="108"/>
        <end position="115"/>
    </location>
    <ligand>
        <name>GTP</name>
        <dbReference type="ChEBI" id="CHEBI:37565"/>
    </ligand>
</feature>
<dbReference type="SMART" id="SM00382">
    <property type="entry name" value="AAA"/>
    <property type="match status" value="1"/>
</dbReference>
<dbReference type="EC" id="3.6.5.4" evidence="10"/>
<comment type="domain">
    <text evidence="10">Composed of three domains: the N-terminal N domain, which is responsible for interactions with the ribosome, the central G domain, which binds GTP, and the C-terminal M domain, which binds the RNA and the signal sequence of the RNC.</text>
</comment>
<reference evidence="12 13" key="1">
    <citation type="submission" date="2020-04" db="EMBL/GenBank/DDBJ databases">
        <title>Complete genome sequence of Spiroplasma platyhelix ATCC 51748, an insect isolate.</title>
        <authorList>
            <person name="Green E.A."/>
            <person name="Klassen J.L."/>
        </authorList>
    </citation>
    <scope>NUCLEOTIDE SEQUENCE [LARGE SCALE GENOMIC DNA]</scope>
    <source>
        <strain evidence="12 13">PALS-1</strain>
    </source>
</reference>
<comment type="similarity">
    <text evidence="1 10">Belongs to the GTP-binding SRP family. SRP54 subfamily.</text>
</comment>
<keyword evidence="4 10" id="KW-0378">Hydrolase</keyword>
<feature type="binding site" evidence="10">
    <location>
        <begin position="190"/>
        <end position="194"/>
    </location>
    <ligand>
        <name>GTP</name>
        <dbReference type="ChEBI" id="CHEBI:37565"/>
    </ligand>
</feature>
<dbReference type="InterPro" id="IPR004780">
    <property type="entry name" value="SRP"/>
</dbReference>
<dbReference type="InterPro" id="IPR000897">
    <property type="entry name" value="SRP54_GTPase_dom"/>
</dbReference>
<accession>A0A846TZV1</accession>
<dbReference type="Pfam" id="PF00448">
    <property type="entry name" value="SRP54"/>
    <property type="match status" value="1"/>
</dbReference>
<gene>
    <name evidence="10 12" type="primary">ffh</name>
    <name evidence="12" type="ORF">HER12_00845</name>
</gene>
<evidence type="ECO:0000259" key="11">
    <source>
        <dbReference type="PROSITE" id="PS00300"/>
    </source>
</evidence>
<keyword evidence="5 10" id="KW-0694">RNA-binding</keyword>
<evidence type="ECO:0000313" key="12">
    <source>
        <dbReference type="EMBL" id="NKE38304.1"/>
    </source>
</evidence>
<dbReference type="NCBIfam" id="TIGR00959">
    <property type="entry name" value="ffh"/>
    <property type="match status" value="1"/>
</dbReference>
<dbReference type="SMART" id="SM00963">
    <property type="entry name" value="SRP54_N"/>
    <property type="match status" value="1"/>
</dbReference>
<dbReference type="InterPro" id="IPR003593">
    <property type="entry name" value="AAA+_ATPase"/>
</dbReference>
<comment type="subunit">
    <text evidence="10">Part of the signal recognition particle protein translocation system, which is composed of SRP and FtsY.</text>
</comment>
<dbReference type="GO" id="GO:0048500">
    <property type="term" value="C:signal recognition particle"/>
    <property type="evidence" value="ECO:0007669"/>
    <property type="project" value="UniProtKB-UniRule"/>
</dbReference>
<dbReference type="InterPro" id="IPR042101">
    <property type="entry name" value="SRP54_N_sf"/>
</dbReference>
<keyword evidence="7 10" id="KW-0733">Signal recognition particle</keyword>
<dbReference type="SMART" id="SM00962">
    <property type="entry name" value="SRP54"/>
    <property type="match status" value="1"/>
</dbReference>
<evidence type="ECO:0000313" key="13">
    <source>
        <dbReference type="Proteomes" id="UP000584587"/>
    </source>
</evidence>
<comment type="caution">
    <text evidence="12">The sequence shown here is derived from an EMBL/GenBank/DDBJ whole genome shotgun (WGS) entry which is preliminary data.</text>
</comment>
<evidence type="ECO:0000256" key="4">
    <source>
        <dbReference type="ARBA" id="ARBA00022801"/>
    </source>
</evidence>
<comment type="function">
    <text evidence="10">Involved in targeting and insertion of nascent membrane proteins into the cytoplasmic membrane. Binds to the hydrophobic signal sequence of the ribosome-nascent chain (RNC) as it emerges from the ribosomes. The SRP-RNC complex is then targeted to the cytoplasmic membrane where it interacts with the SRP receptor FtsY.</text>
</comment>
<evidence type="ECO:0000256" key="5">
    <source>
        <dbReference type="ARBA" id="ARBA00022884"/>
    </source>
</evidence>
<dbReference type="RefSeq" id="WP_168104776.1">
    <property type="nucleotide sequence ID" value="NZ_CP051215.1"/>
</dbReference>
<feature type="binding site" evidence="10">
    <location>
        <begin position="248"/>
        <end position="251"/>
    </location>
    <ligand>
        <name>GTP</name>
        <dbReference type="ChEBI" id="CHEBI:37565"/>
    </ligand>
</feature>
<dbReference type="EMBL" id="JAAVVK010000001">
    <property type="protein sequence ID" value="NKE38304.1"/>
    <property type="molecule type" value="Genomic_DNA"/>
</dbReference>
<dbReference type="SUPFAM" id="SSF47446">
    <property type="entry name" value="Signal peptide-binding domain"/>
    <property type="match status" value="1"/>
</dbReference>
<keyword evidence="13" id="KW-1185">Reference proteome</keyword>
<dbReference type="Pfam" id="PF02978">
    <property type="entry name" value="SRP_SPB"/>
    <property type="match status" value="1"/>
</dbReference>
<dbReference type="InterPro" id="IPR036225">
    <property type="entry name" value="SRP/SRP_N"/>
</dbReference>
<dbReference type="GO" id="GO:0003924">
    <property type="term" value="F:GTPase activity"/>
    <property type="evidence" value="ECO:0007669"/>
    <property type="project" value="UniProtKB-UniRule"/>
</dbReference>
<name>A0A846TZV1_9MOLU</name>
<dbReference type="Gene3D" id="1.10.260.30">
    <property type="entry name" value="Signal recognition particle, SRP54 subunit, M-domain"/>
    <property type="match status" value="1"/>
</dbReference>
<dbReference type="PANTHER" id="PTHR11564">
    <property type="entry name" value="SIGNAL RECOGNITION PARTICLE 54K PROTEIN SRP54"/>
    <property type="match status" value="1"/>
</dbReference>
<evidence type="ECO:0000256" key="9">
    <source>
        <dbReference type="ARBA" id="ARBA00048027"/>
    </source>
</evidence>
<keyword evidence="8 10" id="KW-0687">Ribonucleoprotein</keyword>
<sequence length="453" mass="50538">MSFADIMAKKMQKTLEKNINKKTLTSENIEAFLKDLRVILLESDVSFKVVKDLINQIRAKALGEYVKEGLDQQQMLMKIIHEEFSNIMGAKNIDLNLSSKPAVVMVAGLQGSGKTTTVAKLANHIIEKLHKSVLLVAGDTYRLAAVDQLKTLGKQLNIEVYHEENQKPQQIAINAKKYAQEKGIDVVLVDTAGRLHIDEALMTELTEMQNAISPDDVLLVIDGMAGQEMVNIAQTFMEKINVRGFIITKMDGSAKGGIALSLSYLTKLPIKFLGMGEKVRDLEIFYPKRMADRILGMGDIETLIEKAQSNFSERDVKDTMDRMMLGQFDLNDLLNQMKQVKNMGKLGSLAKMVPGLAAKVSDSKISEAENDVAIAEIIISSTTVQERKKPQLLRYPTRKNRILKGSGRTEKELNKLLSQYEKTKKVMDRIAGQVKAGQMPDFPGLDNLLNLQK</sequence>
<dbReference type="Pfam" id="PF02881">
    <property type="entry name" value="SRP54_N"/>
    <property type="match status" value="1"/>
</dbReference>
<evidence type="ECO:0000256" key="1">
    <source>
        <dbReference type="ARBA" id="ARBA00005450"/>
    </source>
</evidence>